<keyword evidence="2" id="KW-0732">Signal</keyword>
<feature type="transmembrane region" description="Helical" evidence="1">
    <location>
        <begin position="135"/>
        <end position="161"/>
    </location>
</feature>
<dbReference type="PhylomeDB" id="A0A0G4HR84"/>
<dbReference type="EMBL" id="CDMZ01003587">
    <property type="protein sequence ID" value="CEM46899.1"/>
    <property type="molecule type" value="Genomic_DNA"/>
</dbReference>
<feature type="chain" id="PRO_5005191753" evidence="2">
    <location>
        <begin position="19"/>
        <end position="183"/>
    </location>
</feature>
<organism evidence="3">
    <name type="scientific">Chromera velia CCMP2878</name>
    <dbReference type="NCBI Taxonomy" id="1169474"/>
    <lineage>
        <taxon>Eukaryota</taxon>
        <taxon>Sar</taxon>
        <taxon>Alveolata</taxon>
        <taxon>Colpodellida</taxon>
        <taxon>Chromeraceae</taxon>
        <taxon>Chromera</taxon>
    </lineage>
</organism>
<proteinExistence type="predicted"/>
<reference evidence="3" key="1">
    <citation type="submission" date="2014-11" db="EMBL/GenBank/DDBJ databases">
        <authorList>
            <person name="Otto D Thomas"/>
            <person name="Naeem Raeece"/>
        </authorList>
    </citation>
    <scope>NUCLEOTIDE SEQUENCE</scope>
</reference>
<evidence type="ECO:0000313" key="3">
    <source>
        <dbReference type="EMBL" id="CEM46899.1"/>
    </source>
</evidence>
<accession>A0A0G4HR84</accession>
<protein>
    <submittedName>
        <fullName evidence="3">Uncharacterized protein</fullName>
    </submittedName>
</protein>
<gene>
    <name evidence="3" type="ORF">Cvel_8094</name>
</gene>
<sequence>MVFVIFACIALIMGVVYDEWMLTPQGYNFYQYDRKYGAFGLSGAKRWTWFDFYETNFCPRVGSLMTFNQCSSPLCKYYQQKCFSFMYASYAAMTGQMFGSCCLATCAVALYCYVVPSEIGQINQYGDYPMPIPGISCFCMAVGAGMLFMSSVAACCLHRALREYDEDEDEVWAKYDRDDSDSD</sequence>
<name>A0A0G4HR84_9ALVE</name>
<dbReference type="VEuPathDB" id="CryptoDB:Cvel_8094"/>
<dbReference type="AlphaFoldDB" id="A0A0G4HR84"/>
<keyword evidence="1" id="KW-1133">Transmembrane helix</keyword>
<feature type="signal peptide" evidence="2">
    <location>
        <begin position="1"/>
        <end position="18"/>
    </location>
</feature>
<evidence type="ECO:0000256" key="2">
    <source>
        <dbReference type="SAM" id="SignalP"/>
    </source>
</evidence>
<evidence type="ECO:0000256" key="1">
    <source>
        <dbReference type="SAM" id="Phobius"/>
    </source>
</evidence>
<keyword evidence="1" id="KW-0812">Transmembrane</keyword>
<keyword evidence="1" id="KW-0472">Membrane</keyword>
<feature type="transmembrane region" description="Helical" evidence="1">
    <location>
        <begin position="87"/>
        <end position="114"/>
    </location>
</feature>